<dbReference type="Gene3D" id="2.160.10.10">
    <property type="entry name" value="Hexapeptide repeat proteins"/>
    <property type="match status" value="1"/>
</dbReference>
<evidence type="ECO:0000313" key="3">
    <source>
        <dbReference type="Proteomes" id="UP000318102"/>
    </source>
</evidence>
<protein>
    <submittedName>
        <fullName evidence="2">Acyltransferase</fullName>
    </submittedName>
</protein>
<dbReference type="CDD" id="cd04647">
    <property type="entry name" value="LbH_MAT_like"/>
    <property type="match status" value="1"/>
</dbReference>
<feature type="compositionally biased region" description="Polar residues" evidence="1">
    <location>
        <begin position="169"/>
        <end position="191"/>
    </location>
</feature>
<dbReference type="PANTHER" id="PTHR43300">
    <property type="entry name" value="ACETYLTRANSFERASE"/>
    <property type="match status" value="1"/>
</dbReference>
<dbReference type="InterPro" id="IPR050179">
    <property type="entry name" value="Trans_hexapeptide_repeat"/>
</dbReference>
<dbReference type="GO" id="GO:0016746">
    <property type="term" value="F:acyltransferase activity"/>
    <property type="evidence" value="ECO:0007669"/>
    <property type="project" value="UniProtKB-KW"/>
</dbReference>
<organism evidence="2 3">
    <name type="scientific">Paenibacillus agilis</name>
    <dbReference type="NCBI Taxonomy" id="3020863"/>
    <lineage>
        <taxon>Bacteria</taxon>
        <taxon>Bacillati</taxon>
        <taxon>Bacillota</taxon>
        <taxon>Bacilli</taxon>
        <taxon>Bacillales</taxon>
        <taxon>Paenibacillaceae</taxon>
        <taxon>Paenibacillus</taxon>
    </lineage>
</organism>
<dbReference type="Proteomes" id="UP000318102">
    <property type="component" value="Unassembled WGS sequence"/>
</dbReference>
<feature type="region of interest" description="Disordered" evidence="1">
    <location>
        <begin position="168"/>
        <end position="191"/>
    </location>
</feature>
<accession>A0A559IK67</accession>
<evidence type="ECO:0000313" key="2">
    <source>
        <dbReference type="EMBL" id="TVX88021.1"/>
    </source>
</evidence>
<proteinExistence type="predicted"/>
<keyword evidence="2" id="KW-0012">Acyltransferase</keyword>
<comment type="caution">
    <text evidence="2">The sequence shown here is derived from an EMBL/GenBank/DDBJ whole genome shotgun (WGS) entry which is preliminary data.</text>
</comment>
<dbReference type="SUPFAM" id="SSF51161">
    <property type="entry name" value="Trimeric LpxA-like enzymes"/>
    <property type="match status" value="1"/>
</dbReference>
<dbReference type="EMBL" id="VNJK01000003">
    <property type="protein sequence ID" value="TVX88021.1"/>
    <property type="molecule type" value="Genomic_DNA"/>
</dbReference>
<dbReference type="PANTHER" id="PTHR43300:SF6">
    <property type="entry name" value="ACETYLTRANSFERASE YVOF-RELATED"/>
    <property type="match status" value="1"/>
</dbReference>
<gene>
    <name evidence="2" type="ORF">FPZ44_19060</name>
</gene>
<evidence type="ECO:0000256" key="1">
    <source>
        <dbReference type="SAM" id="MobiDB-lite"/>
    </source>
</evidence>
<name>A0A559IK67_9BACL</name>
<dbReference type="AlphaFoldDB" id="A0A559IK67"/>
<sequence length="191" mass="21255">MRNVERYPVEGPNSLWHIYRTVSPWKGVKNFIFIQLARYCPVLPLKNSIYRRMLKMKVGQHSAFGLMVMVDVFFPERIYVGRNSIIGYNTTILAHEYLIKEYRLGDVRIGDNVMIGANCTILPGVTIGDNAVVAAGSVVHKDVLPGQMVGGNPMRVIREAAAQGLEASVEQNESTELTDRSSAQKNTVESA</sequence>
<dbReference type="Pfam" id="PF14602">
    <property type="entry name" value="Hexapep_2"/>
    <property type="match status" value="1"/>
</dbReference>
<dbReference type="InterPro" id="IPR001451">
    <property type="entry name" value="Hexapep"/>
</dbReference>
<keyword evidence="2" id="KW-0808">Transferase</keyword>
<keyword evidence="3" id="KW-1185">Reference proteome</keyword>
<dbReference type="InterPro" id="IPR011004">
    <property type="entry name" value="Trimer_LpxA-like_sf"/>
</dbReference>
<dbReference type="OrthoDB" id="9801697at2"/>
<reference evidence="2 3" key="1">
    <citation type="submission" date="2019-07" db="EMBL/GenBank/DDBJ databases">
        <authorList>
            <person name="Kim J."/>
        </authorList>
    </citation>
    <scope>NUCLEOTIDE SEQUENCE [LARGE SCALE GENOMIC DNA]</scope>
    <source>
        <strain evidence="2 3">N4</strain>
    </source>
</reference>
<dbReference type="RefSeq" id="WP_144992802.1">
    <property type="nucleotide sequence ID" value="NZ_VNJK01000003.1"/>
</dbReference>